<comment type="caution">
    <text evidence="1">The sequence shown here is derived from an EMBL/GenBank/DDBJ whole genome shotgun (WGS) entry which is preliminary data.</text>
</comment>
<dbReference type="EMBL" id="RCVZ01000010">
    <property type="protein sequence ID" value="RLQ94348.1"/>
    <property type="molecule type" value="Genomic_DNA"/>
</dbReference>
<gene>
    <name evidence="1" type="ORF">D9X91_14950</name>
</gene>
<evidence type="ECO:0000313" key="2">
    <source>
        <dbReference type="Proteomes" id="UP000276770"/>
    </source>
</evidence>
<accession>A0A3L7JU25</accession>
<name>A0A3L7JU25_9BACI</name>
<dbReference type="AlphaFoldDB" id="A0A3L7JU25"/>
<protein>
    <submittedName>
        <fullName evidence="1">Uncharacterized protein</fullName>
    </submittedName>
</protein>
<proteinExistence type="predicted"/>
<evidence type="ECO:0000313" key="1">
    <source>
        <dbReference type="EMBL" id="RLQ94348.1"/>
    </source>
</evidence>
<keyword evidence="2" id="KW-1185">Reference proteome</keyword>
<dbReference type="Proteomes" id="UP000276770">
    <property type="component" value="Unassembled WGS sequence"/>
</dbReference>
<sequence length="92" mass="10533">MKKASELRKELFLQGCCDGISRYSDRVSQFTFAVPEEVDLVTDRQTEVVPRSENSRPQDENLGGGSFFIWLQINSLNNEVIRCIGHLKWQGN</sequence>
<reference evidence="1 2" key="1">
    <citation type="submission" date="2018-10" db="EMBL/GenBank/DDBJ databases">
        <title>Falsibacillus sp. genome draft.</title>
        <authorList>
            <person name="Shi S."/>
        </authorList>
    </citation>
    <scope>NUCLEOTIDE SEQUENCE [LARGE SCALE GENOMIC DNA]</scope>
    <source>
        <strain evidence="1 2">GY 10110</strain>
    </source>
</reference>
<organism evidence="1 2">
    <name type="scientific">Falsibacillus albus</name>
    <dbReference type="NCBI Taxonomy" id="2478915"/>
    <lineage>
        <taxon>Bacteria</taxon>
        <taxon>Bacillati</taxon>
        <taxon>Bacillota</taxon>
        <taxon>Bacilli</taxon>
        <taxon>Bacillales</taxon>
        <taxon>Bacillaceae</taxon>
        <taxon>Falsibacillus</taxon>
    </lineage>
</organism>